<dbReference type="RefSeq" id="WP_376769784.1">
    <property type="nucleotide sequence ID" value="NZ_JACCFS010000001.1"/>
</dbReference>
<dbReference type="Gene3D" id="1.10.10.10">
    <property type="entry name" value="Winged helix-like DNA-binding domain superfamily/Winged helix DNA-binding domain"/>
    <property type="match status" value="1"/>
</dbReference>
<protein>
    <submittedName>
        <fullName evidence="3">DNA-binding MarR family transcriptional regulator</fullName>
    </submittedName>
</protein>
<dbReference type="SUPFAM" id="SSF46785">
    <property type="entry name" value="Winged helix' DNA-binding domain"/>
    <property type="match status" value="1"/>
</dbReference>
<dbReference type="PANTHER" id="PTHR37318:SF1">
    <property type="entry name" value="BSL7504 PROTEIN"/>
    <property type="match status" value="1"/>
</dbReference>
<dbReference type="InterPro" id="IPR036390">
    <property type="entry name" value="WH_DNA-bd_sf"/>
</dbReference>
<sequence>MTASPDPGGKTPQESDAPGRRPILETGPRLAMCALLQGADWIDFATVRTLLEVSDSMVSKHSRTLEEAGLLEVRKGAVGRRPKTWFRLTPDGRTVLASHLAWLSELSSAVDRQP</sequence>
<accession>A0A7Z0ETP2</accession>
<dbReference type="Pfam" id="PF13601">
    <property type="entry name" value="HTH_34"/>
    <property type="match status" value="1"/>
</dbReference>
<dbReference type="EMBL" id="JACCFS010000001">
    <property type="protein sequence ID" value="NYJ38108.1"/>
    <property type="molecule type" value="Genomic_DNA"/>
</dbReference>
<organism evidence="3 4">
    <name type="scientific">Nocardiopsis aegyptia</name>
    <dbReference type="NCBI Taxonomy" id="220378"/>
    <lineage>
        <taxon>Bacteria</taxon>
        <taxon>Bacillati</taxon>
        <taxon>Actinomycetota</taxon>
        <taxon>Actinomycetes</taxon>
        <taxon>Streptosporangiales</taxon>
        <taxon>Nocardiopsidaceae</taxon>
        <taxon>Nocardiopsis</taxon>
    </lineage>
</organism>
<evidence type="ECO:0000313" key="4">
    <source>
        <dbReference type="Proteomes" id="UP000572051"/>
    </source>
</evidence>
<evidence type="ECO:0000259" key="2">
    <source>
        <dbReference type="Pfam" id="PF13601"/>
    </source>
</evidence>
<dbReference type="Proteomes" id="UP000572051">
    <property type="component" value="Unassembled WGS sequence"/>
</dbReference>
<gene>
    <name evidence="3" type="ORF">HNR10_005989</name>
</gene>
<name>A0A7Z0ETP2_9ACTN</name>
<dbReference type="InterPro" id="IPR036388">
    <property type="entry name" value="WH-like_DNA-bd_sf"/>
</dbReference>
<feature type="region of interest" description="Disordered" evidence="1">
    <location>
        <begin position="1"/>
        <end position="24"/>
    </location>
</feature>
<keyword evidence="3" id="KW-0238">DNA-binding</keyword>
<evidence type="ECO:0000313" key="3">
    <source>
        <dbReference type="EMBL" id="NYJ38108.1"/>
    </source>
</evidence>
<dbReference type="GO" id="GO:0003677">
    <property type="term" value="F:DNA binding"/>
    <property type="evidence" value="ECO:0007669"/>
    <property type="project" value="UniProtKB-KW"/>
</dbReference>
<reference evidence="3 4" key="1">
    <citation type="submission" date="2020-07" db="EMBL/GenBank/DDBJ databases">
        <title>Sequencing the genomes of 1000 actinobacteria strains.</title>
        <authorList>
            <person name="Klenk H.-P."/>
        </authorList>
    </citation>
    <scope>NUCLEOTIDE SEQUENCE [LARGE SCALE GENOMIC DNA]</scope>
    <source>
        <strain evidence="3 4">DSM 44442</strain>
    </source>
</reference>
<evidence type="ECO:0000256" key="1">
    <source>
        <dbReference type="SAM" id="MobiDB-lite"/>
    </source>
</evidence>
<dbReference type="PANTHER" id="PTHR37318">
    <property type="entry name" value="BSL7504 PROTEIN"/>
    <property type="match status" value="1"/>
</dbReference>
<keyword evidence="4" id="KW-1185">Reference proteome</keyword>
<comment type="caution">
    <text evidence="3">The sequence shown here is derived from an EMBL/GenBank/DDBJ whole genome shotgun (WGS) entry which is preliminary data.</text>
</comment>
<dbReference type="InterPro" id="IPR027395">
    <property type="entry name" value="WH_DNA-bd_dom"/>
</dbReference>
<feature type="domain" description="Winged helix DNA-binding" evidence="2">
    <location>
        <begin position="29"/>
        <end position="106"/>
    </location>
</feature>
<proteinExistence type="predicted"/>
<dbReference type="AlphaFoldDB" id="A0A7Z0ETP2"/>